<dbReference type="InterPro" id="IPR025158">
    <property type="entry name" value="Mg_chelat-rel_C"/>
</dbReference>
<reference evidence="3 4" key="1">
    <citation type="submission" date="2018-02" db="EMBL/GenBank/DDBJ databases">
        <title>Subsurface microbial communities from deep shales in Ohio and West Virginia, USA.</title>
        <authorList>
            <person name="Wrighton K."/>
        </authorList>
    </citation>
    <scope>NUCLEOTIDE SEQUENCE [LARGE SCALE GENOMIC DNA]</scope>
    <source>
        <strain evidence="3 4">MARC-MIP3H16</strain>
    </source>
</reference>
<dbReference type="Pfam" id="PF13335">
    <property type="entry name" value="Mg_chelatase_C"/>
    <property type="match status" value="1"/>
</dbReference>
<evidence type="ECO:0000259" key="1">
    <source>
        <dbReference type="Pfam" id="PF01078"/>
    </source>
</evidence>
<dbReference type="SUPFAM" id="SSF52540">
    <property type="entry name" value="P-loop containing nucleoside triphosphate hydrolases"/>
    <property type="match status" value="1"/>
</dbReference>
<evidence type="ECO:0000313" key="3">
    <source>
        <dbReference type="EMBL" id="PPK60118.1"/>
    </source>
</evidence>
<dbReference type="PROSITE" id="PS00676">
    <property type="entry name" value="SIGMA54_INTERACT_2"/>
    <property type="match status" value="1"/>
</dbReference>
<gene>
    <name evidence="3" type="ORF">B0F89_1298</name>
</gene>
<proteinExistence type="predicted"/>
<dbReference type="GO" id="GO:0005524">
    <property type="term" value="F:ATP binding"/>
    <property type="evidence" value="ECO:0007669"/>
    <property type="project" value="InterPro"/>
</dbReference>
<name>A0AB36ZSK0_9BACT</name>
<dbReference type="Pfam" id="PF13541">
    <property type="entry name" value="ChlI"/>
    <property type="match status" value="1"/>
</dbReference>
<dbReference type="Gene3D" id="3.40.50.300">
    <property type="entry name" value="P-loop containing nucleotide triphosphate hydrolases"/>
    <property type="match status" value="1"/>
</dbReference>
<dbReference type="InterPro" id="IPR020568">
    <property type="entry name" value="Ribosomal_Su5_D2-typ_SF"/>
</dbReference>
<feature type="domain" description="Mg chelatase-related protein C-terminal" evidence="2">
    <location>
        <begin position="410"/>
        <end position="501"/>
    </location>
</feature>
<dbReference type="RefSeq" id="WP_104412617.1">
    <property type="nucleotide sequence ID" value="NZ_PTIW01000029.1"/>
</dbReference>
<dbReference type="InterPro" id="IPR014721">
    <property type="entry name" value="Ribsml_uS5_D2-typ_fold_subgr"/>
</dbReference>
<dbReference type="NCBIfam" id="TIGR00368">
    <property type="entry name" value="YifB family Mg chelatase-like AAA ATPase"/>
    <property type="match status" value="1"/>
</dbReference>
<dbReference type="InterPro" id="IPR000523">
    <property type="entry name" value="Mg_chelatse_chII-like_cat_dom"/>
</dbReference>
<evidence type="ECO:0000259" key="2">
    <source>
        <dbReference type="Pfam" id="PF13335"/>
    </source>
</evidence>
<dbReference type="PANTHER" id="PTHR32039">
    <property type="entry name" value="MAGNESIUM-CHELATASE SUBUNIT CHLI"/>
    <property type="match status" value="1"/>
</dbReference>
<dbReference type="SUPFAM" id="SSF54211">
    <property type="entry name" value="Ribosomal protein S5 domain 2-like"/>
    <property type="match status" value="1"/>
</dbReference>
<accession>A0AB36ZSK0</accession>
<dbReference type="InterPro" id="IPR027417">
    <property type="entry name" value="P-loop_NTPase"/>
</dbReference>
<dbReference type="PANTHER" id="PTHR32039:SF7">
    <property type="entry name" value="COMPETENCE PROTEIN COMM"/>
    <property type="match status" value="1"/>
</dbReference>
<dbReference type="EMBL" id="PTIW01000029">
    <property type="protein sequence ID" value="PPK60118.1"/>
    <property type="molecule type" value="Genomic_DNA"/>
</dbReference>
<dbReference type="Gene3D" id="3.30.230.10">
    <property type="match status" value="1"/>
</dbReference>
<dbReference type="InterPro" id="IPR045006">
    <property type="entry name" value="CHLI-like"/>
</dbReference>
<comment type="caution">
    <text evidence="3">The sequence shown here is derived from an EMBL/GenBank/DDBJ whole genome shotgun (WGS) entry which is preliminary data.</text>
</comment>
<dbReference type="InterPro" id="IPR025943">
    <property type="entry name" value="Sigma_54_int_dom_ATP-bd_2"/>
</dbReference>
<evidence type="ECO:0000313" key="4">
    <source>
        <dbReference type="Proteomes" id="UP000239861"/>
    </source>
</evidence>
<protein>
    <submittedName>
        <fullName evidence="3">Magnesium chelatase family protein</fullName>
    </submittedName>
</protein>
<dbReference type="Pfam" id="PF01078">
    <property type="entry name" value="Mg_chelatase"/>
    <property type="match status" value="1"/>
</dbReference>
<feature type="domain" description="Magnesium chelatase ChlI-like catalytic" evidence="1">
    <location>
        <begin position="200"/>
        <end position="402"/>
    </location>
</feature>
<sequence length="503" mass="56859">MKIINSATLQTIEAKSVDVEASFTNGLPSFTIVGLASNIIQESRDRVKSALLSNEFKFPAKKITINLSPSEIQKSGTHFDLAIALLIALYETNVEFNDFYIFGELSLDGKIKDSSSIFPIVLSLTKQKLVKNVLVSKESAKKLSKIPNINIYCVDNLDMAMQFFKFNNKEKFKYISTNFDCESFSILDKSYYFLKDYELDFNEVKGQKYAIEASLIAAAGSHNILFEGSAGCGKSMISKRLKFIMPPMSLEEILEKAKLQSIDLKPIDFSPIRVFRAPHHSSTKSSIFGGGSGNSAKIGEIALSNNGILFFDELPHFSKSTLEALREPLEDFKVLISRVNSKVLYDTKFLFISAMNPCPCGNLLSTSKDCRCSDLEVQRYKNRLSEPLLDRIDLYVVMNEPSVNEKVYYNSMQLHERVICAFKKQKQRAQNDLNGKLSDKEIKKFCKLDDSSSEILNKAIVNYKLSFRSINKILKVSRTIADLNNNENITKEDLMKALSYRKR</sequence>
<dbReference type="AlphaFoldDB" id="A0AB36ZSK0"/>
<dbReference type="InterPro" id="IPR004482">
    <property type="entry name" value="Mg_chelat-rel"/>
</dbReference>
<dbReference type="Proteomes" id="UP000239861">
    <property type="component" value="Unassembled WGS sequence"/>
</dbReference>
<organism evidence="3 4">
    <name type="scientific">Malaciobacter marinus</name>
    <dbReference type="NCBI Taxonomy" id="505249"/>
    <lineage>
        <taxon>Bacteria</taxon>
        <taxon>Pseudomonadati</taxon>
        <taxon>Campylobacterota</taxon>
        <taxon>Epsilonproteobacteria</taxon>
        <taxon>Campylobacterales</taxon>
        <taxon>Arcobacteraceae</taxon>
        <taxon>Malaciobacter</taxon>
    </lineage>
</organism>